<evidence type="ECO:0000256" key="1">
    <source>
        <dbReference type="SAM" id="MobiDB-lite"/>
    </source>
</evidence>
<dbReference type="Proteomes" id="UP000319160">
    <property type="component" value="Unassembled WGS sequence"/>
</dbReference>
<dbReference type="PANTHER" id="PTHR13621:SF2">
    <property type="entry name" value="PROLINE-RICH PROTEIN PRCC"/>
    <property type="match status" value="1"/>
</dbReference>
<protein>
    <recommendedName>
        <fullName evidence="4">Mitotic checkpoint regulator, MAD2B-interacting-domain-containing protein</fullName>
    </recommendedName>
</protein>
<feature type="compositionally biased region" description="Low complexity" evidence="1">
    <location>
        <begin position="208"/>
        <end position="240"/>
    </location>
</feature>
<dbReference type="OrthoDB" id="2555634at2759"/>
<evidence type="ECO:0000313" key="3">
    <source>
        <dbReference type="Proteomes" id="UP000319160"/>
    </source>
</evidence>
<sequence length="426" mass="44781">MGLVDYSDSESETEIETIAKPAPPAAQQPTAGGSKKPFQKVVDRSKPGKILVNLPGSSSGRDNSNTTTNGDEPPAKRVRTSKGGAFSGFNSFLPPPKNVGKKPTSSVPSTSDTSGSSGDKGTNAPRPGVHLKTGAAPGFSRGADGDTSDDGDERSAADGGMKLPKPKSQQPTIPAGQKPADEVELVGKPLMFKPLSVSRKKPIKKIATKPTATTSAIPKSTTTIASTSASTAPTTEAAVTKAEPPPKKKISLFSIPDDTLEESKPEDESIGEYEPLINTDNSFGMSTADAFAAYDAQYSSYVAPSQAATVPSTTSATFNSLDNIASDMNLSAAARRELFGRRGAPSADAAAAKVINFDTEREYAHNEELRASGEQQSHNPLRAIAPGKHNLRQLVNQVHNQRDALEESFAKGRAKQNDAGSRYGWR</sequence>
<feature type="region of interest" description="Disordered" evidence="1">
    <location>
        <begin position="1"/>
        <end position="182"/>
    </location>
</feature>
<reference evidence="3" key="1">
    <citation type="submission" date="2019-06" db="EMBL/GenBank/DDBJ databases">
        <title>Draft genome sequence of the griseofulvin-producing fungus Xylaria cubensis strain G536.</title>
        <authorList>
            <person name="Mead M.E."/>
            <person name="Raja H.A."/>
            <person name="Steenwyk J.L."/>
            <person name="Knowles S.L."/>
            <person name="Oberlies N.H."/>
            <person name="Rokas A."/>
        </authorList>
    </citation>
    <scope>NUCLEOTIDE SEQUENCE [LARGE SCALE GENOMIC DNA]</scope>
    <source>
        <strain evidence="3">G536</strain>
    </source>
</reference>
<comment type="caution">
    <text evidence="2">The sequence shown here is derived from an EMBL/GenBank/DDBJ whole genome shotgun (WGS) entry which is preliminary data.</text>
</comment>
<evidence type="ECO:0008006" key="4">
    <source>
        <dbReference type="Google" id="ProtNLM"/>
    </source>
</evidence>
<keyword evidence="3" id="KW-1185">Reference proteome</keyword>
<feature type="region of interest" description="Disordered" evidence="1">
    <location>
        <begin position="402"/>
        <end position="426"/>
    </location>
</feature>
<dbReference type="Pfam" id="PF10253">
    <property type="entry name" value="PRCC"/>
    <property type="match status" value="1"/>
</dbReference>
<feature type="compositionally biased region" description="Polar residues" evidence="1">
    <location>
        <begin position="55"/>
        <end position="70"/>
    </location>
</feature>
<dbReference type="PANTHER" id="PTHR13621">
    <property type="entry name" value="PROLINE-RICH PROTEIN PRCC"/>
    <property type="match status" value="1"/>
</dbReference>
<proteinExistence type="predicted"/>
<accession>A0A553HUY8</accession>
<name>A0A553HUY8_9PEZI</name>
<organism evidence="2 3">
    <name type="scientific">Xylaria flabelliformis</name>
    <dbReference type="NCBI Taxonomy" id="2512241"/>
    <lineage>
        <taxon>Eukaryota</taxon>
        <taxon>Fungi</taxon>
        <taxon>Dikarya</taxon>
        <taxon>Ascomycota</taxon>
        <taxon>Pezizomycotina</taxon>
        <taxon>Sordariomycetes</taxon>
        <taxon>Xylariomycetidae</taxon>
        <taxon>Xylariales</taxon>
        <taxon>Xylariaceae</taxon>
        <taxon>Xylaria</taxon>
    </lineage>
</organism>
<gene>
    <name evidence="2" type="ORF">FHL15_007318</name>
</gene>
<dbReference type="EMBL" id="VFLP01000042">
    <property type="protein sequence ID" value="TRX91765.1"/>
    <property type="molecule type" value="Genomic_DNA"/>
</dbReference>
<dbReference type="AlphaFoldDB" id="A0A553HUY8"/>
<dbReference type="InterPro" id="IPR018800">
    <property type="entry name" value="PRCC"/>
</dbReference>
<feature type="region of interest" description="Disordered" evidence="1">
    <location>
        <begin position="206"/>
        <end position="252"/>
    </location>
</feature>
<feature type="compositionally biased region" description="Low complexity" evidence="1">
    <location>
        <begin position="101"/>
        <end position="122"/>
    </location>
</feature>
<dbReference type="STRING" id="2512241.A0A553HUY8"/>
<dbReference type="GO" id="GO:0005634">
    <property type="term" value="C:nucleus"/>
    <property type="evidence" value="ECO:0007669"/>
    <property type="project" value="TreeGrafter"/>
</dbReference>
<evidence type="ECO:0000313" key="2">
    <source>
        <dbReference type="EMBL" id="TRX91765.1"/>
    </source>
</evidence>